<keyword evidence="5" id="KW-0547">Nucleotide-binding</keyword>
<proteinExistence type="predicted"/>
<dbReference type="Gene3D" id="1.10.287.130">
    <property type="match status" value="1"/>
</dbReference>
<evidence type="ECO:0000256" key="4">
    <source>
        <dbReference type="ARBA" id="ARBA00022679"/>
    </source>
</evidence>
<comment type="catalytic activity">
    <reaction evidence="1">
        <text>ATP + protein L-histidine = ADP + protein N-phospho-L-histidine.</text>
        <dbReference type="EC" id="2.7.13.3"/>
    </reaction>
</comment>
<evidence type="ECO:0000256" key="2">
    <source>
        <dbReference type="ARBA" id="ARBA00012438"/>
    </source>
</evidence>
<dbReference type="Gene3D" id="3.30.565.10">
    <property type="entry name" value="Histidine kinase-like ATPase, C-terminal domain"/>
    <property type="match status" value="1"/>
</dbReference>
<dbReference type="Pfam" id="PF00512">
    <property type="entry name" value="HisKA"/>
    <property type="match status" value="1"/>
</dbReference>
<dbReference type="InterPro" id="IPR005467">
    <property type="entry name" value="His_kinase_dom"/>
</dbReference>
<comment type="caution">
    <text evidence="11">The sequence shown here is derived from an EMBL/GenBank/DDBJ whole genome shotgun (WGS) entry which is preliminary data.</text>
</comment>
<dbReference type="Pfam" id="PF02518">
    <property type="entry name" value="HATPase_c"/>
    <property type="match status" value="1"/>
</dbReference>
<evidence type="ECO:0000256" key="3">
    <source>
        <dbReference type="ARBA" id="ARBA00022553"/>
    </source>
</evidence>
<evidence type="ECO:0000256" key="1">
    <source>
        <dbReference type="ARBA" id="ARBA00000085"/>
    </source>
</evidence>
<dbReference type="SUPFAM" id="SSF55874">
    <property type="entry name" value="ATPase domain of HSP90 chaperone/DNA topoisomerase II/histidine kinase"/>
    <property type="match status" value="1"/>
</dbReference>
<evidence type="ECO:0000313" key="12">
    <source>
        <dbReference type="Proteomes" id="UP000317691"/>
    </source>
</evidence>
<feature type="transmembrane region" description="Helical" evidence="9">
    <location>
        <begin position="185"/>
        <end position="218"/>
    </location>
</feature>
<dbReference type="GO" id="GO:0005524">
    <property type="term" value="F:ATP binding"/>
    <property type="evidence" value="ECO:0007669"/>
    <property type="project" value="UniProtKB-KW"/>
</dbReference>
<evidence type="ECO:0000256" key="6">
    <source>
        <dbReference type="ARBA" id="ARBA00022777"/>
    </source>
</evidence>
<accession>A0A538TSS7</accession>
<evidence type="ECO:0000256" key="5">
    <source>
        <dbReference type="ARBA" id="ARBA00022741"/>
    </source>
</evidence>
<keyword evidence="3" id="KW-0597">Phosphoprotein</keyword>
<keyword evidence="4" id="KW-0808">Transferase</keyword>
<dbReference type="GO" id="GO:0000155">
    <property type="term" value="F:phosphorelay sensor kinase activity"/>
    <property type="evidence" value="ECO:0007669"/>
    <property type="project" value="InterPro"/>
</dbReference>
<dbReference type="InterPro" id="IPR036097">
    <property type="entry name" value="HisK_dim/P_sf"/>
</dbReference>
<evidence type="ECO:0000256" key="8">
    <source>
        <dbReference type="ARBA" id="ARBA00023012"/>
    </source>
</evidence>
<dbReference type="PROSITE" id="PS50109">
    <property type="entry name" value="HIS_KIN"/>
    <property type="match status" value="1"/>
</dbReference>
<keyword evidence="9" id="KW-0472">Membrane</keyword>
<dbReference type="PRINTS" id="PR00344">
    <property type="entry name" value="BCTRLSENSOR"/>
</dbReference>
<evidence type="ECO:0000313" key="11">
    <source>
        <dbReference type="EMBL" id="TMQ66668.1"/>
    </source>
</evidence>
<feature type="domain" description="Histidine kinase" evidence="10">
    <location>
        <begin position="252"/>
        <end position="467"/>
    </location>
</feature>
<dbReference type="PANTHER" id="PTHR43065">
    <property type="entry name" value="SENSOR HISTIDINE KINASE"/>
    <property type="match status" value="1"/>
</dbReference>
<gene>
    <name evidence="11" type="ORF">E6K79_01750</name>
</gene>
<dbReference type="AlphaFoldDB" id="A0A538TSS7"/>
<organism evidence="11 12">
    <name type="scientific">Eiseniibacteriota bacterium</name>
    <dbReference type="NCBI Taxonomy" id="2212470"/>
    <lineage>
        <taxon>Bacteria</taxon>
        <taxon>Candidatus Eiseniibacteriota</taxon>
    </lineage>
</organism>
<dbReference type="EMBL" id="VBOZ01000008">
    <property type="protein sequence ID" value="TMQ66668.1"/>
    <property type="molecule type" value="Genomic_DNA"/>
</dbReference>
<keyword evidence="9" id="KW-1133">Transmembrane helix</keyword>
<feature type="transmembrane region" description="Helical" evidence="9">
    <location>
        <begin position="109"/>
        <end position="128"/>
    </location>
</feature>
<protein>
    <recommendedName>
        <fullName evidence="2">histidine kinase</fullName>
        <ecNumber evidence="2">2.7.13.3</ecNumber>
    </recommendedName>
</protein>
<dbReference type="Pfam" id="PF20972">
    <property type="entry name" value="MASE9"/>
    <property type="match status" value="1"/>
</dbReference>
<evidence type="ECO:0000259" key="10">
    <source>
        <dbReference type="PROSITE" id="PS50109"/>
    </source>
</evidence>
<dbReference type="CDD" id="cd00082">
    <property type="entry name" value="HisKA"/>
    <property type="match status" value="1"/>
</dbReference>
<evidence type="ECO:0000256" key="7">
    <source>
        <dbReference type="ARBA" id="ARBA00022840"/>
    </source>
</evidence>
<dbReference type="InterPro" id="IPR036890">
    <property type="entry name" value="HATPase_C_sf"/>
</dbReference>
<feature type="transmembrane region" description="Helical" evidence="9">
    <location>
        <begin position="140"/>
        <end position="165"/>
    </location>
</feature>
<name>A0A538TSS7_UNCEI</name>
<dbReference type="EC" id="2.7.13.3" evidence="2"/>
<evidence type="ECO:0000256" key="9">
    <source>
        <dbReference type="SAM" id="Phobius"/>
    </source>
</evidence>
<dbReference type="InterPro" id="IPR003594">
    <property type="entry name" value="HATPase_dom"/>
</dbReference>
<keyword evidence="9" id="KW-0812">Transmembrane</keyword>
<sequence length="469" mass="50939">MTQGLVAFIAIVGAVGGALLALSFHSFWAIGAMYLAAWILVSLLAESLWLPTVTGKAMESMASTVDISLLILLGFKPAIWIVAIAFTLANVFFSHRVWYKAVFNAGQNVITLTAAGLAFTALGGAPLAERGLDALRGHQMLLPWVGATVVYFLMNTLLVSAAVALDSGRPILKTWREEYLYYNSLVGSTALFFLSPLIVVSYLAVGFFGLVFFFVPLFLIKEAGARYIALEKAKDELISSERLAAKGEMAAEIAHELNNYLAAISGRAQLLLMNVGGAIQPDRLKESARIIFEQASNMGVLVKGLLDFSHQGVRLQPTRLNDVVRRTVEFIVPQNKYEQVAFDLDLAGDLPEMNIDPAQIQQVLLNLFSNAADAMRGNDVRERRIAIRTRFKTAGQEVELAVEDTGPGIPATAMTRLFEPSFTTKPEGHGFGLSTCYRIVQNHGGRIAAENMARAGARFTIVLPAKNGA</sequence>
<dbReference type="PANTHER" id="PTHR43065:SF10">
    <property type="entry name" value="PEROXIDE STRESS-ACTIVATED HISTIDINE KINASE MAK3"/>
    <property type="match status" value="1"/>
</dbReference>
<keyword evidence="7" id="KW-0067">ATP-binding</keyword>
<feature type="transmembrane region" description="Helical" evidence="9">
    <location>
        <begin position="69"/>
        <end position="89"/>
    </location>
</feature>
<dbReference type="SMART" id="SM00387">
    <property type="entry name" value="HATPase_c"/>
    <property type="match status" value="1"/>
</dbReference>
<dbReference type="InterPro" id="IPR048430">
    <property type="entry name" value="MASE9"/>
</dbReference>
<dbReference type="SMART" id="SM00388">
    <property type="entry name" value="HisKA"/>
    <property type="match status" value="1"/>
</dbReference>
<dbReference type="SUPFAM" id="SSF47384">
    <property type="entry name" value="Homodimeric domain of signal transducing histidine kinase"/>
    <property type="match status" value="1"/>
</dbReference>
<keyword evidence="6" id="KW-0418">Kinase</keyword>
<dbReference type="InterPro" id="IPR004358">
    <property type="entry name" value="Sig_transdc_His_kin-like_C"/>
</dbReference>
<dbReference type="InterPro" id="IPR003661">
    <property type="entry name" value="HisK_dim/P_dom"/>
</dbReference>
<keyword evidence="8" id="KW-0902">Two-component regulatory system</keyword>
<feature type="transmembrane region" description="Helical" evidence="9">
    <location>
        <begin position="27"/>
        <end position="49"/>
    </location>
</feature>
<dbReference type="Proteomes" id="UP000317691">
    <property type="component" value="Unassembled WGS sequence"/>
</dbReference>
<reference evidence="11 12" key="1">
    <citation type="journal article" date="2019" name="Nat. Microbiol.">
        <title>Mediterranean grassland soil C-N compound turnover is dependent on rainfall and depth, and is mediated by genomically divergent microorganisms.</title>
        <authorList>
            <person name="Diamond S."/>
            <person name="Andeer P.F."/>
            <person name="Li Z."/>
            <person name="Crits-Christoph A."/>
            <person name="Burstein D."/>
            <person name="Anantharaman K."/>
            <person name="Lane K.R."/>
            <person name="Thomas B.C."/>
            <person name="Pan C."/>
            <person name="Northen T.R."/>
            <person name="Banfield J.F."/>
        </authorList>
    </citation>
    <scope>NUCLEOTIDE SEQUENCE [LARGE SCALE GENOMIC DNA]</scope>
    <source>
        <strain evidence="11">WS_9</strain>
    </source>
</reference>